<feature type="compositionally biased region" description="Basic and acidic residues" evidence="1">
    <location>
        <begin position="55"/>
        <end position="71"/>
    </location>
</feature>
<name>A0A316YI39_9BASI</name>
<dbReference type="InterPro" id="IPR050471">
    <property type="entry name" value="AB_hydrolase"/>
</dbReference>
<feature type="domain" description="AB hydrolase-1" evidence="2">
    <location>
        <begin position="104"/>
        <end position="356"/>
    </location>
</feature>
<dbReference type="OrthoDB" id="19657at2759"/>
<dbReference type="AlphaFoldDB" id="A0A316YI39"/>
<dbReference type="EMBL" id="KZ819637">
    <property type="protein sequence ID" value="PWN88859.1"/>
    <property type="molecule type" value="Genomic_DNA"/>
</dbReference>
<dbReference type="Pfam" id="PF00561">
    <property type="entry name" value="Abhydrolase_1"/>
    <property type="match status" value="1"/>
</dbReference>
<evidence type="ECO:0000313" key="4">
    <source>
        <dbReference type="Proteomes" id="UP000245768"/>
    </source>
</evidence>
<dbReference type="PRINTS" id="PR00111">
    <property type="entry name" value="ABHYDROLASE"/>
</dbReference>
<protein>
    <submittedName>
        <fullName evidence="3">Alpha/beta-hydrolase</fullName>
    </submittedName>
</protein>
<keyword evidence="4" id="KW-1185">Reference proteome</keyword>
<evidence type="ECO:0000313" key="3">
    <source>
        <dbReference type="EMBL" id="PWN88859.1"/>
    </source>
</evidence>
<dbReference type="GO" id="GO:0016787">
    <property type="term" value="F:hydrolase activity"/>
    <property type="evidence" value="ECO:0007669"/>
    <property type="project" value="UniProtKB-KW"/>
</dbReference>
<organism evidence="3 4">
    <name type="scientific">Acaromyces ingoldii</name>
    <dbReference type="NCBI Taxonomy" id="215250"/>
    <lineage>
        <taxon>Eukaryota</taxon>
        <taxon>Fungi</taxon>
        <taxon>Dikarya</taxon>
        <taxon>Basidiomycota</taxon>
        <taxon>Ustilaginomycotina</taxon>
        <taxon>Exobasidiomycetes</taxon>
        <taxon>Exobasidiales</taxon>
        <taxon>Cryptobasidiaceae</taxon>
        <taxon>Acaromyces</taxon>
    </lineage>
</organism>
<dbReference type="RefSeq" id="XP_025376057.1">
    <property type="nucleotide sequence ID" value="XM_025521930.1"/>
</dbReference>
<dbReference type="SUPFAM" id="SSF53474">
    <property type="entry name" value="alpha/beta-Hydrolases"/>
    <property type="match status" value="1"/>
</dbReference>
<proteinExistence type="predicted"/>
<gene>
    <name evidence="3" type="ORF">FA10DRAFT_267493</name>
</gene>
<dbReference type="STRING" id="215250.A0A316YI39"/>
<dbReference type="InterPro" id="IPR000073">
    <property type="entry name" value="AB_hydrolase_1"/>
</dbReference>
<evidence type="ECO:0000256" key="1">
    <source>
        <dbReference type="SAM" id="MobiDB-lite"/>
    </source>
</evidence>
<feature type="region of interest" description="Disordered" evidence="1">
    <location>
        <begin position="16"/>
        <end position="42"/>
    </location>
</feature>
<dbReference type="PANTHER" id="PTHR43433">
    <property type="entry name" value="HYDROLASE, ALPHA/BETA FOLD FAMILY PROTEIN"/>
    <property type="match status" value="1"/>
</dbReference>
<feature type="region of interest" description="Disordered" evidence="1">
    <location>
        <begin position="55"/>
        <end position="84"/>
    </location>
</feature>
<dbReference type="Gene3D" id="3.40.50.1820">
    <property type="entry name" value="alpha/beta hydrolase"/>
    <property type="match status" value="1"/>
</dbReference>
<dbReference type="InParanoid" id="A0A316YI39"/>
<evidence type="ECO:0000259" key="2">
    <source>
        <dbReference type="Pfam" id="PF00561"/>
    </source>
</evidence>
<accession>A0A316YI39</accession>
<sequence>MAETGLPLGAVYTGATSSSMAEARKAAEASPEGYIPSAFDPSTCSKKGYCTVARDRVPPGKNKMPSDDARAKGARPPRTTDDEGQPWRGFDVYYEVHGTGPRKVVFIMGLNNSCFGWLNQVEHLAKDPRYSCLVLDNRGYGNSETPAANYRTSEMALDILELADALGWTGKLHLVGVSMGGMISLEMAKVVPERIASLTLLSTTSGRGNGEKHLSTSLPPWTGVSTIARLIAGRTMGFDSDAYRVNAVMELLFPPKWLDEKDTRNGKTNRENMQAMFAYRFGFTRRQTIFGALAQVRAVITHRVSPAQLRAIDAAVPVVTIVTGDQDNLVNPLNSHHLAKHMKRARLVQVPDAGHAMPVQLPDVINSILERAFDEGEEKHS</sequence>
<dbReference type="InterPro" id="IPR029058">
    <property type="entry name" value="AB_hydrolase_fold"/>
</dbReference>
<dbReference type="GeneID" id="37043846"/>
<dbReference type="PANTHER" id="PTHR43433:SF5">
    <property type="entry name" value="AB HYDROLASE-1 DOMAIN-CONTAINING PROTEIN"/>
    <property type="match status" value="1"/>
</dbReference>
<keyword evidence="3" id="KW-0378">Hydrolase</keyword>
<dbReference type="Proteomes" id="UP000245768">
    <property type="component" value="Unassembled WGS sequence"/>
</dbReference>
<reference evidence="3 4" key="1">
    <citation type="journal article" date="2018" name="Mol. Biol. Evol.">
        <title>Broad Genomic Sampling Reveals a Smut Pathogenic Ancestry of the Fungal Clade Ustilaginomycotina.</title>
        <authorList>
            <person name="Kijpornyongpan T."/>
            <person name="Mondo S.J."/>
            <person name="Barry K."/>
            <person name="Sandor L."/>
            <person name="Lee J."/>
            <person name="Lipzen A."/>
            <person name="Pangilinan J."/>
            <person name="LaButti K."/>
            <person name="Hainaut M."/>
            <person name="Henrissat B."/>
            <person name="Grigoriev I.V."/>
            <person name="Spatafora J.W."/>
            <person name="Aime M.C."/>
        </authorList>
    </citation>
    <scope>NUCLEOTIDE SEQUENCE [LARGE SCALE GENOMIC DNA]</scope>
    <source>
        <strain evidence="3 4">MCA 4198</strain>
    </source>
</reference>